<evidence type="ECO:0000256" key="1">
    <source>
        <dbReference type="SAM" id="Phobius"/>
    </source>
</evidence>
<feature type="transmembrane region" description="Helical" evidence="1">
    <location>
        <begin position="304"/>
        <end position="322"/>
    </location>
</feature>
<reference evidence="2 3" key="1">
    <citation type="submission" date="2019-12" db="EMBL/GenBank/DDBJ databases">
        <title>Genomic-based taxomic classification of the family Erythrobacteraceae.</title>
        <authorList>
            <person name="Xu L."/>
        </authorList>
    </citation>
    <scope>NUCLEOTIDE SEQUENCE [LARGE SCALE GENOMIC DNA]</scope>
    <source>
        <strain evidence="2 3">DSM 17792</strain>
    </source>
</reference>
<keyword evidence="1" id="KW-1133">Transmembrane helix</keyword>
<dbReference type="Proteomes" id="UP000448199">
    <property type="component" value="Unassembled WGS sequence"/>
</dbReference>
<dbReference type="RefSeq" id="WP_160728307.1">
    <property type="nucleotide sequence ID" value="NZ_WTYC01000005.1"/>
</dbReference>
<protein>
    <submittedName>
        <fullName evidence="2">DUF3667 domain-containing protein</fullName>
    </submittedName>
</protein>
<dbReference type="Pfam" id="PF12412">
    <property type="entry name" value="DUF3667"/>
    <property type="match status" value="1"/>
</dbReference>
<keyword evidence="3" id="KW-1185">Reference proteome</keyword>
<keyword evidence="1" id="KW-0812">Transmembrane</keyword>
<dbReference type="AlphaFoldDB" id="A0A844XUW4"/>
<feature type="transmembrane region" description="Helical" evidence="1">
    <location>
        <begin position="334"/>
        <end position="356"/>
    </location>
</feature>
<feature type="transmembrane region" description="Helical" evidence="1">
    <location>
        <begin position="278"/>
        <end position="298"/>
    </location>
</feature>
<evidence type="ECO:0000313" key="2">
    <source>
        <dbReference type="EMBL" id="MXO48762.1"/>
    </source>
</evidence>
<dbReference type="EMBL" id="WTYC01000005">
    <property type="protein sequence ID" value="MXO48762.1"/>
    <property type="molecule type" value="Genomic_DNA"/>
</dbReference>
<accession>A0A844XUW4</accession>
<dbReference type="OrthoDB" id="9111327at2"/>
<proteinExistence type="predicted"/>
<name>A0A844XUW4_9SPHN</name>
<evidence type="ECO:0000313" key="3">
    <source>
        <dbReference type="Proteomes" id="UP000448199"/>
    </source>
</evidence>
<comment type="caution">
    <text evidence="2">The sequence shown here is derived from an EMBL/GenBank/DDBJ whole genome shotgun (WGS) entry which is preliminary data.</text>
</comment>
<sequence length="361" mass="40147">MSDFGEAMGTAVEGGLFAKVVGRNGSKGIAGDSTPLEKGHFAEGICLNCGTSLVGSHCHECGQQAHLHRTIGAFIHDLLHGALHFEGRTWKTLPKLFFKPGELTRRYIDGERARFVSPMALFLFSIFLMFAIFQVAGISTPTDMSSPNAEVRERAEGARDTLEAELAATDPSDSERRAELETKIAGLGEAIEFIETGRDYDFVDRDGKRAYSTMNLTGIEAIDQGIVAKWRKNPGLMLYKLQTNFYKFSWLLIPLSIPFVWLLFAWRRRFKAYDHAIFVTYSLSFMSLLILAVTLAGLAGLHTALIALVLMIVPPLHIYKQLRGAYGLSRFSALWRLAVLTVFIMVILTLFLQLLLVMGAF</sequence>
<gene>
    <name evidence="2" type="ORF">GRI69_10895</name>
</gene>
<dbReference type="InterPro" id="IPR022134">
    <property type="entry name" value="DUF3667"/>
</dbReference>
<feature type="transmembrane region" description="Helical" evidence="1">
    <location>
        <begin position="248"/>
        <end position="266"/>
    </location>
</feature>
<organism evidence="2 3">
    <name type="scientific">Qipengyuania vulgaris</name>
    <dbReference type="NCBI Taxonomy" id="291985"/>
    <lineage>
        <taxon>Bacteria</taxon>
        <taxon>Pseudomonadati</taxon>
        <taxon>Pseudomonadota</taxon>
        <taxon>Alphaproteobacteria</taxon>
        <taxon>Sphingomonadales</taxon>
        <taxon>Erythrobacteraceae</taxon>
        <taxon>Qipengyuania</taxon>
    </lineage>
</organism>
<keyword evidence="1" id="KW-0472">Membrane</keyword>
<feature type="transmembrane region" description="Helical" evidence="1">
    <location>
        <begin position="115"/>
        <end position="136"/>
    </location>
</feature>